<reference evidence="2 3" key="1">
    <citation type="submission" date="2021-03" db="EMBL/GenBank/DDBJ databases">
        <title>Whole genome shotgun sequence of Actinoplanes toevensis NBRC 105298.</title>
        <authorList>
            <person name="Komaki H."/>
            <person name="Tamura T."/>
        </authorList>
    </citation>
    <scope>NUCLEOTIDE SEQUENCE [LARGE SCALE GENOMIC DNA]</scope>
    <source>
        <strain evidence="2 3">NBRC 105298</strain>
    </source>
</reference>
<keyword evidence="3" id="KW-1185">Reference proteome</keyword>
<name>A0A919W3W9_9ACTN</name>
<evidence type="ECO:0000313" key="2">
    <source>
        <dbReference type="EMBL" id="GIM95282.1"/>
    </source>
</evidence>
<sequence>MIMQTEKLRWRRSSRCASNTCVEIATVGDTYLVRDAKDPNGAVLSVDAASWAAFLSAVKAGEFGS</sequence>
<comment type="caution">
    <text evidence="2">The sequence shown here is derived from an EMBL/GenBank/DDBJ whole genome shotgun (WGS) entry which is preliminary data.</text>
</comment>
<protein>
    <recommendedName>
        <fullName evidence="1">DUF397 domain-containing protein</fullName>
    </recommendedName>
</protein>
<accession>A0A919W3W9</accession>
<gene>
    <name evidence="2" type="ORF">Ato02nite_070750</name>
</gene>
<dbReference type="RefSeq" id="WP_213011013.1">
    <property type="nucleotide sequence ID" value="NZ_BOQN01000091.1"/>
</dbReference>
<dbReference type="Proteomes" id="UP000677082">
    <property type="component" value="Unassembled WGS sequence"/>
</dbReference>
<feature type="domain" description="DUF397" evidence="1">
    <location>
        <begin position="8"/>
        <end position="59"/>
    </location>
</feature>
<dbReference type="EMBL" id="BOQN01000091">
    <property type="protein sequence ID" value="GIM95282.1"/>
    <property type="molecule type" value="Genomic_DNA"/>
</dbReference>
<proteinExistence type="predicted"/>
<evidence type="ECO:0000259" key="1">
    <source>
        <dbReference type="Pfam" id="PF04149"/>
    </source>
</evidence>
<organism evidence="2 3">
    <name type="scientific">Paractinoplanes toevensis</name>
    <dbReference type="NCBI Taxonomy" id="571911"/>
    <lineage>
        <taxon>Bacteria</taxon>
        <taxon>Bacillati</taxon>
        <taxon>Actinomycetota</taxon>
        <taxon>Actinomycetes</taxon>
        <taxon>Micromonosporales</taxon>
        <taxon>Micromonosporaceae</taxon>
        <taxon>Paractinoplanes</taxon>
    </lineage>
</organism>
<evidence type="ECO:0000313" key="3">
    <source>
        <dbReference type="Proteomes" id="UP000677082"/>
    </source>
</evidence>
<dbReference type="InterPro" id="IPR007278">
    <property type="entry name" value="DUF397"/>
</dbReference>
<dbReference type="AlphaFoldDB" id="A0A919W3W9"/>
<dbReference type="Pfam" id="PF04149">
    <property type="entry name" value="DUF397"/>
    <property type="match status" value="1"/>
</dbReference>